<comment type="caution">
    <text evidence="2">The sequence shown here is derived from an EMBL/GenBank/DDBJ whole genome shotgun (WGS) entry which is preliminary data.</text>
</comment>
<keyword evidence="3" id="KW-1185">Reference proteome</keyword>
<dbReference type="AlphaFoldDB" id="A0AA90SNF8"/>
<protein>
    <submittedName>
        <fullName evidence="2">Flavoprotein</fullName>
    </submittedName>
</protein>
<dbReference type="SUPFAM" id="SSF52507">
    <property type="entry name" value="Homo-oligomeric flavin-containing Cys decarboxylases, HFCD"/>
    <property type="match status" value="1"/>
</dbReference>
<dbReference type="EMBL" id="JAUTIX010000008">
    <property type="protein sequence ID" value="MDP0400162.1"/>
    <property type="molecule type" value="Genomic_DNA"/>
</dbReference>
<organism evidence="2 3">
    <name type="scientific">Tsukamurella strandjordii</name>
    <dbReference type="NCBI Taxonomy" id="147577"/>
    <lineage>
        <taxon>Bacteria</taxon>
        <taxon>Bacillati</taxon>
        <taxon>Actinomycetota</taxon>
        <taxon>Actinomycetes</taxon>
        <taxon>Mycobacteriales</taxon>
        <taxon>Tsukamurellaceae</taxon>
        <taxon>Tsukamurella</taxon>
    </lineage>
</organism>
<evidence type="ECO:0000313" key="3">
    <source>
        <dbReference type="Proteomes" id="UP001178281"/>
    </source>
</evidence>
<gene>
    <name evidence="2" type="ORF">Q7X28_19775</name>
</gene>
<feature type="domain" description="Flavoprotein" evidence="1">
    <location>
        <begin position="12"/>
        <end position="150"/>
    </location>
</feature>
<dbReference type="Pfam" id="PF02441">
    <property type="entry name" value="Flavoprotein"/>
    <property type="match status" value="1"/>
</dbReference>
<dbReference type="InterPro" id="IPR036551">
    <property type="entry name" value="Flavin_trans-like"/>
</dbReference>
<proteinExistence type="predicted"/>
<evidence type="ECO:0000313" key="2">
    <source>
        <dbReference type="EMBL" id="MDP0400162.1"/>
    </source>
</evidence>
<accession>A0AA90SNF8</accession>
<dbReference type="InterPro" id="IPR003382">
    <property type="entry name" value="Flavoprotein"/>
</dbReference>
<name>A0AA90SNF8_9ACTN</name>
<dbReference type="RefSeq" id="WP_220657139.1">
    <property type="nucleotide sequence ID" value="NZ_BAAAII010000008.1"/>
</dbReference>
<sequence>MNRPTLYLIGCASPPVLQMHEWVDRAHGAGWRPCVILSEAASSWLTADQVRHLTEATGYPIRSVPRTPSDPDPLPPAEAAIGVPVTFSTFNKIAMGLTDTIPAGKICELAGSGVPVVLIPRFHEANLSHPQLPLSRKALAAMQIRVAPTENADDPAFDREFDTALTWLRASL</sequence>
<dbReference type="GO" id="GO:0003824">
    <property type="term" value="F:catalytic activity"/>
    <property type="evidence" value="ECO:0007669"/>
    <property type="project" value="InterPro"/>
</dbReference>
<dbReference type="Gene3D" id="3.40.50.1950">
    <property type="entry name" value="Flavin prenyltransferase-like"/>
    <property type="match status" value="1"/>
</dbReference>
<evidence type="ECO:0000259" key="1">
    <source>
        <dbReference type="Pfam" id="PF02441"/>
    </source>
</evidence>
<reference evidence="2" key="1">
    <citation type="submission" date="2023-08" db="EMBL/GenBank/DDBJ databases">
        <title>The draft genome of Tsukamurella strandjordii strain 050030.</title>
        <authorList>
            <person name="Zhao F."/>
            <person name="Feng Y."/>
            <person name="Zong Z."/>
        </authorList>
    </citation>
    <scope>NUCLEOTIDE SEQUENCE</scope>
    <source>
        <strain evidence="2">050030</strain>
    </source>
</reference>
<dbReference type="Proteomes" id="UP001178281">
    <property type="component" value="Unassembled WGS sequence"/>
</dbReference>